<dbReference type="SUPFAM" id="SSF53850">
    <property type="entry name" value="Periplasmic binding protein-like II"/>
    <property type="match status" value="1"/>
</dbReference>
<keyword evidence="5" id="KW-1185">Reference proteome</keyword>
<dbReference type="Gene3D" id="3.40.190.10">
    <property type="entry name" value="Periplasmic binding protein-like II"/>
    <property type="match status" value="2"/>
</dbReference>
<dbReference type="SMART" id="SM00062">
    <property type="entry name" value="PBPb"/>
    <property type="match status" value="1"/>
</dbReference>
<comment type="caution">
    <text evidence="4">The sequence shown here is derived from an EMBL/GenBank/DDBJ whole genome shotgun (WGS) entry which is preliminary data.</text>
</comment>
<proteinExistence type="predicted"/>
<dbReference type="InterPro" id="IPR001638">
    <property type="entry name" value="Solute-binding_3/MltF_N"/>
</dbReference>
<dbReference type="Proteomes" id="UP000324797">
    <property type="component" value="Unassembled WGS sequence"/>
</dbReference>
<reference evidence="4 5" key="1">
    <citation type="submission" date="2019-08" db="EMBL/GenBank/DDBJ databases">
        <title>Bradyrhizobium hipponensis sp. nov., a rhizobium isolated from a Lupinus angustifolius root nodule in Tunisia.</title>
        <authorList>
            <person name="Off K."/>
            <person name="Rejili M."/>
            <person name="Mars M."/>
            <person name="Brachmann A."/>
            <person name="Marin M."/>
        </authorList>
    </citation>
    <scope>NUCLEOTIDE SEQUENCE [LARGE SCALE GENOMIC DNA]</scope>
    <source>
        <strain evidence="5">aSej3</strain>
    </source>
</reference>
<dbReference type="Pfam" id="PF00497">
    <property type="entry name" value="SBP_bac_3"/>
    <property type="match status" value="1"/>
</dbReference>
<sequence length="288" mass="30888">MSRKINRLCVLSGLPLAASLVIGTVHAQDANKVINAAHISTYYPPLEFRDPKSGELVGFAIDLFEAMAKKKGAKVNWSGSSFAELTSFAPLKTGRVDIYASGAMTDTPERRENGVSFLDFVYEPYFFFTLKAKADQFKSPDALCGKRVATTRSSTMTTGLVNKWSEETCAKAGKPAVVQVGATGSAEEELMLKQGRVDAAVAGVGPIAHANQLEGNTYITLGKPLNKNMYGMAFSNEKKELGEALKKALDELIADGTYVKLLQKWGLPVDDSSIGPTSSINAGPTLPK</sequence>
<organism evidence="4 5">
    <name type="scientific">Bradyrhizobium hipponense</name>
    <dbReference type="NCBI Taxonomy" id="2605638"/>
    <lineage>
        <taxon>Bacteria</taxon>
        <taxon>Pseudomonadati</taxon>
        <taxon>Pseudomonadota</taxon>
        <taxon>Alphaproteobacteria</taxon>
        <taxon>Hyphomicrobiales</taxon>
        <taxon>Nitrobacteraceae</taxon>
        <taxon>Bradyrhizobium</taxon>
    </lineage>
</organism>
<dbReference type="PANTHER" id="PTHR35936:SF17">
    <property type="entry name" value="ARGININE-BINDING EXTRACELLULAR PROTEIN ARTP"/>
    <property type="match status" value="1"/>
</dbReference>
<evidence type="ECO:0000256" key="1">
    <source>
        <dbReference type="ARBA" id="ARBA00022729"/>
    </source>
</evidence>
<feature type="chain" id="PRO_5024363529" evidence="2">
    <location>
        <begin position="28"/>
        <end position="288"/>
    </location>
</feature>
<gene>
    <name evidence="4" type="ORF">FXV83_41660</name>
</gene>
<evidence type="ECO:0000313" key="5">
    <source>
        <dbReference type="Proteomes" id="UP000324797"/>
    </source>
</evidence>
<evidence type="ECO:0000259" key="3">
    <source>
        <dbReference type="SMART" id="SM00062"/>
    </source>
</evidence>
<accession>A0A5S4Y9T5</accession>
<dbReference type="PANTHER" id="PTHR35936">
    <property type="entry name" value="MEMBRANE-BOUND LYTIC MUREIN TRANSGLYCOSYLASE F"/>
    <property type="match status" value="1"/>
</dbReference>
<dbReference type="RefSeq" id="WP_148745800.1">
    <property type="nucleotide sequence ID" value="NZ_VSTH01000271.1"/>
</dbReference>
<evidence type="ECO:0000313" key="4">
    <source>
        <dbReference type="EMBL" id="TYO60823.1"/>
    </source>
</evidence>
<feature type="signal peptide" evidence="2">
    <location>
        <begin position="1"/>
        <end position="27"/>
    </location>
</feature>
<keyword evidence="1 2" id="KW-0732">Signal</keyword>
<feature type="domain" description="Solute-binding protein family 3/N-terminal" evidence="3">
    <location>
        <begin position="33"/>
        <end position="269"/>
    </location>
</feature>
<evidence type="ECO:0000256" key="2">
    <source>
        <dbReference type="SAM" id="SignalP"/>
    </source>
</evidence>
<dbReference type="EMBL" id="VSTH01000271">
    <property type="protein sequence ID" value="TYO60823.1"/>
    <property type="molecule type" value="Genomic_DNA"/>
</dbReference>
<name>A0A5S4Y9T5_9BRAD</name>
<protein>
    <submittedName>
        <fullName evidence="4">Transporter substrate-binding domain-containing protein</fullName>
    </submittedName>
</protein>
<dbReference type="AlphaFoldDB" id="A0A5S4Y9T5"/>